<organism evidence="5 6">
    <name type="scientific">Candidatus Uhrbacteria bacterium GW2011_GWF2_44_350</name>
    <dbReference type="NCBI Taxonomy" id="1619000"/>
    <lineage>
        <taxon>Bacteria</taxon>
        <taxon>Candidatus Uhriibacteriota</taxon>
    </lineage>
</organism>
<keyword evidence="3" id="KW-0324">Glycolysis</keyword>
<dbReference type="EC" id="5.4.2.11" evidence="2"/>
<dbReference type="Proteomes" id="UP000034154">
    <property type="component" value="Unassembled WGS sequence"/>
</dbReference>
<dbReference type="CDD" id="cd07067">
    <property type="entry name" value="HP_PGM_like"/>
    <property type="match status" value="1"/>
</dbReference>
<evidence type="ECO:0000313" key="5">
    <source>
        <dbReference type="EMBL" id="KKT71567.1"/>
    </source>
</evidence>
<evidence type="ECO:0000256" key="2">
    <source>
        <dbReference type="ARBA" id="ARBA00012028"/>
    </source>
</evidence>
<dbReference type="Gene3D" id="3.40.50.1240">
    <property type="entry name" value="Phosphoglycerate mutase-like"/>
    <property type="match status" value="1"/>
</dbReference>
<accession>A0A0G1LRU0</accession>
<evidence type="ECO:0000256" key="3">
    <source>
        <dbReference type="ARBA" id="ARBA00023152"/>
    </source>
</evidence>
<dbReference type="InterPro" id="IPR013078">
    <property type="entry name" value="His_Pase_superF_clade-1"/>
</dbReference>
<sequence length="271" mass="31686">MTMPLHLVLVRHGESEGNIAQKQVKQGDDRLMRELDRVHTEAWRLSALGRWQAETIGPWLRQEFSEGFTRYLTSWYVRAMETACLLDLPEADWFPHPMLSERNWGQLSSATIEQRNSGSLSMDLARQKRDGVWWSPAGGESIAGILPRLHTLLDSFHREQSAGTVIAVCHGEVMWGTRILLERLTPWQFRALDESNRPHDRIHNCQVIHYSRVNPVVPDDVRTRLSWMRSVCPWDTTLSSNEWRLIERPRFNNKQLREIVAHYQRFLPDNE</sequence>
<dbReference type="Pfam" id="PF00300">
    <property type="entry name" value="His_Phos_1"/>
    <property type="match status" value="1"/>
</dbReference>
<dbReference type="InterPro" id="IPR005952">
    <property type="entry name" value="Phosphogly_mut1"/>
</dbReference>
<reference evidence="5 6" key="1">
    <citation type="journal article" date="2015" name="Nature">
        <title>rRNA introns, odd ribosomes, and small enigmatic genomes across a large radiation of phyla.</title>
        <authorList>
            <person name="Brown C.T."/>
            <person name="Hug L.A."/>
            <person name="Thomas B.C."/>
            <person name="Sharon I."/>
            <person name="Castelle C.J."/>
            <person name="Singh A."/>
            <person name="Wilkins M.J."/>
            <person name="Williams K.H."/>
            <person name="Banfield J.F."/>
        </authorList>
    </citation>
    <scope>NUCLEOTIDE SEQUENCE [LARGE SCALE GENOMIC DNA]</scope>
</reference>
<dbReference type="PROSITE" id="PS00175">
    <property type="entry name" value="PG_MUTASE"/>
    <property type="match status" value="1"/>
</dbReference>
<name>A0A0G1LRU0_9BACT</name>
<dbReference type="GO" id="GO:0004619">
    <property type="term" value="F:phosphoglycerate mutase activity"/>
    <property type="evidence" value="ECO:0007669"/>
    <property type="project" value="UniProtKB-EC"/>
</dbReference>
<dbReference type="GO" id="GO:0006096">
    <property type="term" value="P:glycolytic process"/>
    <property type="evidence" value="ECO:0007669"/>
    <property type="project" value="UniProtKB-KW"/>
</dbReference>
<evidence type="ECO:0000313" key="6">
    <source>
        <dbReference type="Proteomes" id="UP000034154"/>
    </source>
</evidence>
<gene>
    <name evidence="5" type="ORF">UW63_C0013G0008</name>
</gene>
<evidence type="ECO:0000256" key="4">
    <source>
        <dbReference type="ARBA" id="ARBA00023235"/>
    </source>
</evidence>
<dbReference type="SUPFAM" id="SSF53254">
    <property type="entry name" value="Phosphoglycerate mutase-like"/>
    <property type="match status" value="1"/>
</dbReference>
<proteinExistence type="inferred from homology"/>
<dbReference type="PANTHER" id="PTHR11931">
    <property type="entry name" value="PHOSPHOGLYCERATE MUTASE"/>
    <property type="match status" value="1"/>
</dbReference>
<dbReference type="InterPro" id="IPR029033">
    <property type="entry name" value="His_PPase_superfam"/>
</dbReference>
<keyword evidence="4" id="KW-0413">Isomerase</keyword>
<dbReference type="EMBL" id="LCJB01000013">
    <property type="protein sequence ID" value="KKT71567.1"/>
    <property type="molecule type" value="Genomic_DNA"/>
</dbReference>
<evidence type="ECO:0000256" key="1">
    <source>
        <dbReference type="ARBA" id="ARBA00006717"/>
    </source>
</evidence>
<protein>
    <recommendedName>
        <fullName evidence="2">phosphoglycerate mutase (2,3-diphosphoglycerate-dependent)</fullName>
        <ecNumber evidence="2">5.4.2.11</ecNumber>
    </recommendedName>
</protein>
<dbReference type="SMART" id="SM00855">
    <property type="entry name" value="PGAM"/>
    <property type="match status" value="1"/>
</dbReference>
<comment type="caution">
    <text evidence="5">The sequence shown here is derived from an EMBL/GenBank/DDBJ whole genome shotgun (WGS) entry which is preliminary data.</text>
</comment>
<dbReference type="InterPro" id="IPR001345">
    <property type="entry name" value="PG/BPGM_mutase_AS"/>
</dbReference>
<comment type="similarity">
    <text evidence="1">Belongs to the phosphoglycerate mutase family. BPG-dependent PGAM subfamily.</text>
</comment>
<dbReference type="AlphaFoldDB" id="A0A0G1LRU0"/>